<dbReference type="InterPro" id="IPR045034">
    <property type="entry name" value="O-acyltransferase_WSD1-like"/>
</dbReference>
<evidence type="ECO:0000313" key="14">
    <source>
        <dbReference type="Proteomes" id="UP000236721"/>
    </source>
</evidence>
<dbReference type="Proteomes" id="UP000236721">
    <property type="component" value="Unassembled WGS sequence"/>
</dbReference>
<evidence type="ECO:0000256" key="5">
    <source>
        <dbReference type="ARBA" id="ARBA00022516"/>
    </source>
</evidence>
<dbReference type="SUPFAM" id="SSF52777">
    <property type="entry name" value="CoA-dependent acyltransferases"/>
    <property type="match status" value="1"/>
</dbReference>
<dbReference type="RefSeq" id="WP_103880809.1">
    <property type="nucleotide sequence ID" value="NZ_FNVG01000012.1"/>
</dbReference>
<evidence type="ECO:0000256" key="4">
    <source>
        <dbReference type="ARBA" id="ARBA00013244"/>
    </source>
</evidence>
<keyword evidence="7" id="KW-0319">Glycerol metabolism</keyword>
<dbReference type="Pfam" id="PF03007">
    <property type="entry name" value="WS_DGAT_cat"/>
    <property type="match status" value="1"/>
</dbReference>
<evidence type="ECO:0000256" key="7">
    <source>
        <dbReference type="ARBA" id="ARBA00022798"/>
    </source>
</evidence>
<dbReference type="NCBIfam" id="TIGR02946">
    <property type="entry name" value="acyl_WS_DGAT"/>
    <property type="match status" value="1"/>
</dbReference>
<evidence type="ECO:0000256" key="3">
    <source>
        <dbReference type="ARBA" id="ARBA00009587"/>
    </source>
</evidence>
<evidence type="ECO:0000259" key="12">
    <source>
        <dbReference type="Pfam" id="PF06974"/>
    </source>
</evidence>
<comment type="catalytic activity">
    <reaction evidence="10">
        <text>an acyl-CoA + a 1,2-diacyl-sn-glycerol = a triacyl-sn-glycerol + CoA</text>
        <dbReference type="Rhea" id="RHEA:10868"/>
        <dbReference type="ChEBI" id="CHEBI:17815"/>
        <dbReference type="ChEBI" id="CHEBI:57287"/>
        <dbReference type="ChEBI" id="CHEBI:58342"/>
        <dbReference type="ChEBI" id="CHEBI:64615"/>
        <dbReference type="EC" id="2.3.1.20"/>
    </reaction>
</comment>
<comment type="pathway">
    <text evidence="2">Lipid metabolism.</text>
</comment>
<evidence type="ECO:0000256" key="10">
    <source>
        <dbReference type="ARBA" id="ARBA00048109"/>
    </source>
</evidence>
<dbReference type="EMBL" id="FNVG01000012">
    <property type="protein sequence ID" value="SEG37218.1"/>
    <property type="molecule type" value="Genomic_DNA"/>
</dbReference>
<evidence type="ECO:0000256" key="8">
    <source>
        <dbReference type="ARBA" id="ARBA00023098"/>
    </source>
</evidence>
<comment type="pathway">
    <text evidence="1">Glycerolipid metabolism; triacylglycerol biosynthesis.</text>
</comment>
<dbReference type="GO" id="GO:0001666">
    <property type="term" value="P:response to hypoxia"/>
    <property type="evidence" value="ECO:0007669"/>
    <property type="project" value="TreeGrafter"/>
</dbReference>
<dbReference type="UniPathway" id="UPA00282"/>
<dbReference type="GO" id="GO:0006071">
    <property type="term" value="P:glycerol metabolic process"/>
    <property type="evidence" value="ECO:0007669"/>
    <property type="project" value="UniProtKB-KW"/>
</dbReference>
<feature type="domain" description="O-acyltransferase WSD1-like N-terminal" evidence="11">
    <location>
        <begin position="4"/>
        <end position="270"/>
    </location>
</feature>
<protein>
    <recommendedName>
        <fullName evidence="4">diacylglycerol O-acyltransferase</fullName>
        <ecNumber evidence="4">2.3.1.20</ecNumber>
    </recommendedName>
</protein>
<dbReference type="EC" id="2.3.1.20" evidence="4"/>
<dbReference type="InterPro" id="IPR014292">
    <property type="entry name" value="Acyl_transf_WS/DGAT"/>
</dbReference>
<evidence type="ECO:0000256" key="1">
    <source>
        <dbReference type="ARBA" id="ARBA00004771"/>
    </source>
</evidence>
<dbReference type="GO" id="GO:0051701">
    <property type="term" value="P:biological process involved in interaction with host"/>
    <property type="evidence" value="ECO:0007669"/>
    <property type="project" value="TreeGrafter"/>
</dbReference>
<sequence>MNQLSLIDLAFVLFESGDTPMHVTGLVHLQPPTDSESAEFACNLYSQLLSYSEVKSPFNWRLNLSLTEWPNWQEVPNVDITQHVHLSMLPQPGSREQLLDLVGRIHSHQLDRFRPLWEMWVIGGLENNQVVICFKVHHAIADGMKVGKLFDFCTSQDPAESGTPFWQQDLGKSRKRQQEENKQLITQLFGSVCELKRQLSASLGLVSLGTGMLSKLFCGKRPDLKVPFTAPKTPFNQKHHKSRAVGLGRLPVSQFRQISRLTGASLNDVMLCVCDIALNRHLQDHRLCLEKPLVALMPIDLREEGAVKKGGNKFAVGLVELGHALDTPTRRLAAIQQSTQDVKHQAQEVSPGGYINYSILVNGLALLGGKLNINHVVPPATNLIISNVPGPAQRRYFFGAEVQECYPLSLLIPGQTINITMFGYDDHLHFGLVSCPSSLPHAEKIPDYLEEALASLDQDVMETAMSAVNGGLFDPLADDHSQNLAYEAEMLLAELKQFKVSPLPRQHRRVTRETEPAKE</sequence>
<keyword evidence="8" id="KW-0443">Lipid metabolism</keyword>
<evidence type="ECO:0000256" key="2">
    <source>
        <dbReference type="ARBA" id="ARBA00005189"/>
    </source>
</evidence>
<dbReference type="InterPro" id="IPR004255">
    <property type="entry name" value="O-acyltransferase_WSD1_N"/>
</dbReference>
<organism evidence="13 14">
    <name type="scientific">Vibrio hangzhouensis</name>
    <dbReference type="NCBI Taxonomy" id="462991"/>
    <lineage>
        <taxon>Bacteria</taxon>
        <taxon>Pseudomonadati</taxon>
        <taxon>Pseudomonadota</taxon>
        <taxon>Gammaproteobacteria</taxon>
        <taxon>Vibrionales</taxon>
        <taxon>Vibrionaceae</taxon>
        <taxon>Vibrio</taxon>
    </lineage>
</organism>
<reference evidence="14" key="1">
    <citation type="submission" date="2016-10" db="EMBL/GenBank/DDBJ databases">
        <authorList>
            <person name="Varghese N."/>
            <person name="Submissions S."/>
        </authorList>
    </citation>
    <scope>NUCLEOTIDE SEQUENCE [LARGE SCALE GENOMIC DNA]</scope>
    <source>
        <strain evidence="14">CGMCC 1.7062</strain>
    </source>
</reference>
<keyword evidence="9 13" id="KW-0012">Acyltransferase</keyword>
<dbReference type="InterPro" id="IPR009721">
    <property type="entry name" value="O-acyltransferase_WSD1_C"/>
</dbReference>
<evidence type="ECO:0000259" key="11">
    <source>
        <dbReference type="Pfam" id="PF03007"/>
    </source>
</evidence>
<dbReference type="GO" id="GO:0005886">
    <property type="term" value="C:plasma membrane"/>
    <property type="evidence" value="ECO:0007669"/>
    <property type="project" value="TreeGrafter"/>
</dbReference>
<keyword evidence="14" id="KW-1185">Reference proteome</keyword>
<dbReference type="GO" id="GO:0071731">
    <property type="term" value="P:response to nitric oxide"/>
    <property type="evidence" value="ECO:0007669"/>
    <property type="project" value="TreeGrafter"/>
</dbReference>
<dbReference type="AlphaFoldDB" id="A0A1H5ZL19"/>
<evidence type="ECO:0000313" key="13">
    <source>
        <dbReference type="EMBL" id="SEG37218.1"/>
    </source>
</evidence>
<keyword evidence="5" id="KW-0444">Lipid biosynthesis</keyword>
<keyword evidence="6 13" id="KW-0808">Transferase</keyword>
<accession>A0A1H5ZL19</accession>
<gene>
    <name evidence="13" type="ORF">SAMN04488244_11250</name>
</gene>
<dbReference type="Pfam" id="PF06974">
    <property type="entry name" value="WS_DGAT_C"/>
    <property type="match status" value="1"/>
</dbReference>
<proteinExistence type="inferred from homology"/>
<dbReference type="GO" id="GO:0004144">
    <property type="term" value="F:diacylglycerol O-acyltransferase activity"/>
    <property type="evidence" value="ECO:0007669"/>
    <property type="project" value="UniProtKB-EC"/>
</dbReference>
<feature type="domain" description="O-acyltransferase WSD1 C-terminal" evidence="12">
    <location>
        <begin position="311"/>
        <end position="456"/>
    </location>
</feature>
<dbReference type="PANTHER" id="PTHR31650:SF1">
    <property type="entry name" value="WAX ESTER SYNTHASE_DIACYLGLYCEROL ACYLTRANSFERASE 4-RELATED"/>
    <property type="match status" value="1"/>
</dbReference>
<evidence type="ECO:0000256" key="6">
    <source>
        <dbReference type="ARBA" id="ARBA00022679"/>
    </source>
</evidence>
<evidence type="ECO:0000256" key="9">
    <source>
        <dbReference type="ARBA" id="ARBA00023315"/>
    </source>
</evidence>
<dbReference type="PANTHER" id="PTHR31650">
    <property type="entry name" value="O-ACYLTRANSFERASE (WSD1-LIKE) FAMILY PROTEIN"/>
    <property type="match status" value="1"/>
</dbReference>
<dbReference type="OrthoDB" id="9810950at2"/>
<name>A0A1H5ZL19_9VIBR</name>
<dbReference type="GO" id="GO:0019432">
    <property type="term" value="P:triglyceride biosynthetic process"/>
    <property type="evidence" value="ECO:0007669"/>
    <property type="project" value="UniProtKB-UniPathway"/>
</dbReference>
<comment type="similarity">
    <text evidence="3">Belongs to the long-chain O-acyltransferase family.</text>
</comment>